<protein>
    <submittedName>
        <fullName evidence="5">Efflux RND transporter periplasmic adaptor subunit</fullName>
    </submittedName>
</protein>
<feature type="coiled-coil region" evidence="2">
    <location>
        <begin position="115"/>
        <end position="194"/>
    </location>
</feature>
<dbReference type="RefSeq" id="WP_194700955.1">
    <property type="nucleotide sequence ID" value="NZ_JADKNH010000003.1"/>
</dbReference>
<keyword evidence="2" id="KW-0175">Coiled coil</keyword>
<dbReference type="InterPro" id="IPR006143">
    <property type="entry name" value="RND_pump_MFP"/>
</dbReference>
<feature type="domain" description="Multidrug resistance protein MdtA-like C-terminal permuted SH3" evidence="4">
    <location>
        <begin position="310"/>
        <end position="360"/>
    </location>
</feature>
<dbReference type="EMBL" id="JADKNH010000003">
    <property type="protein sequence ID" value="MBF4692715.1"/>
    <property type="molecule type" value="Genomic_DNA"/>
</dbReference>
<dbReference type="Gene3D" id="1.10.287.470">
    <property type="entry name" value="Helix hairpin bin"/>
    <property type="match status" value="1"/>
</dbReference>
<name>A0ABR9ZS26_9FIRM</name>
<dbReference type="SUPFAM" id="SSF111369">
    <property type="entry name" value="HlyD-like secretion proteins"/>
    <property type="match status" value="1"/>
</dbReference>
<evidence type="ECO:0000259" key="4">
    <source>
        <dbReference type="Pfam" id="PF25967"/>
    </source>
</evidence>
<dbReference type="Gene3D" id="2.40.30.170">
    <property type="match status" value="1"/>
</dbReference>
<proteinExistence type="inferred from homology"/>
<comment type="similarity">
    <text evidence="1">Belongs to the membrane fusion protein (MFP) (TC 8.A.1) family.</text>
</comment>
<evidence type="ECO:0000313" key="5">
    <source>
        <dbReference type="EMBL" id="MBF4692715.1"/>
    </source>
</evidence>
<accession>A0ABR9ZS26</accession>
<keyword evidence="6" id="KW-1185">Reference proteome</keyword>
<reference evidence="5 6" key="1">
    <citation type="submission" date="2020-11" db="EMBL/GenBank/DDBJ databases">
        <title>Fusibacter basophilias sp. nov.</title>
        <authorList>
            <person name="Qiu D."/>
        </authorList>
    </citation>
    <scope>NUCLEOTIDE SEQUENCE [LARGE SCALE GENOMIC DNA]</scope>
    <source>
        <strain evidence="5 6">Q10-2</strain>
    </source>
</reference>
<dbReference type="Gene3D" id="2.40.50.100">
    <property type="match status" value="1"/>
</dbReference>
<dbReference type="Proteomes" id="UP000614200">
    <property type="component" value="Unassembled WGS sequence"/>
</dbReference>
<evidence type="ECO:0000256" key="1">
    <source>
        <dbReference type="ARBA" id="ARBA00009477"/>
    </source>
</evidence>
<organism evidence="5 6">
    <name type="scientific">Fusibacter ferrireducens</name>
    <dbReference type="NCBI Taxonomy" id="2785058"/>
    <lineage>
        <taxon>Bacteria</taxon>
        <taxon>Bacillati</taxon>
        <taxon>Bacillota</taxon>
        <taxon>Clostridia</taxon>
        <taxon>Eubacteriales</taxon>
        <taxon>Eubacteriales Family XII. Incertae Sedis</taxon>
        <taxon>Fusibacter</taxon>
    </lineage>
</organism>
<dbReference type="Pfam" id="PF25967">
    <property type="entry name" value="RND-MFP_C"/>
    <property type="match status" value="1"/>
</dbReference>
<keyword evidence="3" id="KW-0472">Membrane</keyword>
<dbReference type="InterPro" id="IPR058627">
    <property type="entry name" value="MdtA-like_C"/>
</dbReference>
<keyword evidence="3" id="KW-1133">Transmembrane helix</keyword>
<sequence length="373" mass="41037">MKINKKWIIIGVAIIAIIAVIVMVNPKPGKKSEQFPIEMGLKEQTATTVSSEKVVSGDIDETVFTIGSVNPVETFNVMVKTPGDVKATYFEIGDHVNKDDVLFEINQDAFDVSKNQTLTQQKNALDQSKDSLKQAEDAYNDQKKLFESGAIAQSALDNTKSALENAQRAYENTKAAYNSTLTSLNEQLDNYIQRSPTDGIVVGKNISKDIYATSQNGYTIIPESQFIVNASVTSKYVKSVKKGQKASIYVNTLDKTYDGEVISVSEVGQQGTYPIELSIQGDDDLMSGLYSEVKITTHRLEQVPVISKKALLLEGSDHYVFRIKADNTVEKILVTTGAESDEKVEILQNLSLGDSIVVLGKEYLSENDKIVIK</sequence>
<keyword evidence="3" id="KW-0812">Transmembrane</keyword>
<evidence type="ECO:0000256" key="2">
    <source>
        <dbReference type="SAM" id="Coils"/>
    </source>
</evidence>
<comment type="caution">
    <text evidence="5">The sequence shown here is derived from an EMBL/GenBank/DDBJ whole genome shotgun (WGS) entry which is preliminary data.</text>
</comment>
<dbReference type="Gene3D" id="2.40.420.20">
    <property type="match status" value="1"/>
</dbReference>
<evidence type="ECO:0000313" key="6">
    <source>
        <dbReference type="Proteomes" id="UP000614200"/>
    </source>
</evidence>
<dbReference type="NCBIfam" id="TIGR01730">
    <property type="entry name" value="RND_mfp"/>
    <property type="match status" value="1"/>
</dbReference>
<evidence type="ECO:0000256" key="3">
    <source>
        <dbReference type="SAM" id="Phobius"/>
    </source>
</evidence>
<gene>
    <name evidence="5" type="ORF">ISU02_06275</name>
</gene>
<dbReference type="PANTHER" id="PTHR30469:SF33">
    <property type="entry name" value="SLR1207 PROTEIN"/>
    <property type="match status" value="1"/>
</dbReference>
<feature type="transmembrane region" description="Helical" evidence="3">
    <location>
        <begin position="7"/>
        <end position="24"/>
    </location>
</feature>
<dbReference type="PANTHER" id="PTHR30469">
    <property type="entry name" value="MULTIDRUG RESISTANCE PROTEIN MDTA"/>
    <property type="match status" value="1"/>
</dbReference>